<evidence type="ECO:0000259" key="2">
    <source>
        <dbReference type="PROSITE" id="PS50968"/>
    </source>
</evidence>
<dbReference type="PANTHER" id="PTHR45266:SF3">
    <property type="entry name" value="OXALOACETATE DECARBOXYLASE ALPHA CHAIN"/>
    <property type="match status" value="1"/>
</dbReference>
<dbReference type="RefSeq" id="WP_101308518.1">
    <property type="nucleotide sequence ID" value="NZ_MVDE01000004.1"/>
</dbReference>
<dbReference type="Pfam" id="PF00364">
    <property type="entry name" value="Biotin_lipoyl"/>
    <property type="match status" value="1"/>
</dbReference>
<dbReference type="InterPro" id="IPR011053">
    <property type="entry name" value="Single_hybrid_motif"/>
</dbReference>
<dbReference type="EMBL" id="MVDE01000004">
    <property type="protein sequence ID" value="PKQ68359.1"/>
    <property type="molecule type" value="Genomic_DNA"/>
</dbReference>
<keyword evidence="4" id="KW-1185">Reference proteome</keyword>
<keyword evidence="1" id="KW-0092">Biotin</keyword>
<dbReference type="SUPFAM" id="SSF51230">
    <property type="entry name" value="Single hybrid motif"/>
    <property type="match status" value="1"/>
</dbReference>
<dbReference type="InterPro" id="IPR050709">
    <property type="entry name" value="Biotin_Carboxyl_Carrier/Decarb"/>
</dbReference>
<evidence type="ECO:0000256" key="1">
    <source>
        <dbReference type="ARBA" id="ARBA00023267"/>
    </source>
</evidence>
<dbReference type="Proteomes" id="UP000233618">
    <property type="component" value="Unassembled WGS sequence"/>
</dbReference>
<dbReference type="AlphaFoldDB" id="A0A2N3IDI1"/>
<organism evidence="3 4">
    <name type="scientific">Labilibaculum manganireducens</name>
    <dbReference type="NCBI Taxonomy" id="1940525"/>
    <lineage>
        <taxon>Bacteria</taxon>
        <taxon>Pseudomonadati</taxon>
        <taxon>Bacteroidota</taxon>
        <taxon>Bacteroidia</taxon>
        <taxon>Marinilabiliales</taxon>
        <taxon>Marinifilaceae</taxon>
        <taxon>Labilibaculum</taxon>
    </lineage>
</organism>
<dbReference type="Gene3D" id="2.40.50.100">
    <property type="match status" value="1"/>
</dbReference>
<feature type="domain" description="Lipoyl-binding" evidence="2">
    <location>
        <begin position="95"/>
        <end position="170"/>
    </location>
</feature>
<comment type="caution">
    <text evidence="3">The sequence shown here is derived from an EMBL/GenBank/DDBJ whole genome shotgun (WGS) entry which is preliminary data.</text>
</comment>
<gene>
    <name evidence="3" type="ORF">BZG01_03840</name>
</gene>
<dbReference type="PANTHER" id="PTHR45266">
    <property type="entry name" value="OXALOACETATE DECARBOXYLASE ALPHA CHAIN"/>
    <property type="match status" value="1"/>
</dbReference>
<dbReference type="CDD" id="cd06850">
    <property type="entry name" value="biotinyl_domain"/>
    <property type="match status" value="1"/>
</dbReference>
<sequence length="170" mass="19197">MITLKKNKSFVLSGDQSYSLKTQNYQVLSSRSKNERFTIKEKDNEFIIQYKDKNFIGEIAELKQNKCTVVVNGNTYNFTIDTEATFQRKEKLRKNNLIKLNCNLLAPMPGKITEVLTAEGCIVEKGSPLVLLEAMKMQNQILAAQDGTISKILVKDGDSVMSNQVLIEID</sequence>
<protein>
    <recommendedName>
        <fullName evidence="2">Lipoyl-binding domain-containing protein</fullName>
    </recommendedName>
</protein>
<evidence type="ECO:0000313" key="3">
    <source>
        <dbReference type="EMBL" id="PKQ68359.1"/>
    </source>
</evidence>
<name>A0A2N3IDI1_9BACT</name>
<dbReference type="FunFam" id="2.40.50.100:FF:000003">
    <property type="entry name" value="Acetyl-CoA carboxylase biotin carboxyl carrier protein"/>
    <property type="match status" value="1"/>
</dbReference>
<dbReference type="InterPro" id="IPR000089">
    <property type="entry name" value="Biotin_lipoyl"/>
</dbReference>
<dbReference type="PROSITE" id="PS50968">
    <property type="entry name" value="BIOTINYL_LIPOYL"/>
    <property type="match status" value="1"/>
</dbReference>
<reference evidence="3 4" key="1">
    <citation type="journal article" date="2017" name="Front. Microbiol.">
        <title>Labilibaculum manganireducens gen. nov., sp. nov. and Labilibaculum filiforme sp. nov., Novel Bacteroidetes Isolated from Subsurface Sediments of the Baltic Sea.</title>
        <authorList>
            <person name="Vandieken V."/>
            <person name="Marshall I.P."/>
            <person name="Niemann H."/>
            <person name="Engelen B."/>
            <person name="Cypionka H."/>
        </authorList>
    </citation>
    <scope>NUCLEOTIDE SEQUENCE [LARGE SCALE GENOMIC DNA]</scope>
    <source>
        <strain evidence="3 4">59.10-2M</strain>
    </source>
</reference>
<evidence type="ECO:0000313" key="4">
    <source>
        <dbReference type="Proteomes" id="UP000233618"/>
    </source>
</evidence>
<accession>A0A2N3IDI1</accession>
<proteinExistence type="predicted"/>